<dbReference type="PRINTS" id="PR00411">
    <property type="entry name" value="PNDRDTASEI"/>
</dbReference>
<dbReference type="InterPro" id="IPR036188">
    <property type="entry name" value="FAD/NAD-bd_sf"/>
</dbReference>
<dbReference type="Proteomes" id="UP000321089">
    <property type="component" value="Unassembled WGS sequence"/>
</dbReference>
<dbReference type="AlphaFoldDB" id="A0A512TN65"/>
<evidence type="ECO:0000256" key="1">
    <source>
        <dbReference type="ARBA" id="ARBA00022630"/>
    </source>
</evidence>
<evidence type="ECO:0000313" key="4">
    <source>
        <dbReference type="EMBL" id="GEQ21573.1"/>
    </source>
</evidence>
<gene>
    <name evidence="4" type="ORF">CBU02nite_20790</name>
</gene>
<dbReference type="SUPFAM" id="SSF56425">
    <property type="entry name" value="Succinate dehydrogenase/fumarate reductase flavoprotein, catalytic domain"/>
    <property type="match status" value="1"/>
</dbReference>
<accession>A0A512TN65</accession>
<feature type="domain" description="FAD-dependent oxidoreductase 2 FAD-binding" evidence="3">
    <location>
        <begin position="15"/>
        <end position="378"/>
    </location>
</feature>
<keyword evidence="2" id="KW-0560">Oxidoreductase</keyword>
<dbReference type="SUPFAM" id="SSF51905">
    <property type="entry name" value="FAD/NAD(P)-binding domain"/>
    <property type="match status" value="1"/>
</dbReference>
<dbReference type="PROSITE" id="PS51257">
    <property type="entry name" value="PROKAR_LIPOPROTEIN"/>
    <property type="match status" value="1"/>
</dbReference>
<dbReference type="GO" id="GO:0005886">
    <property type="term" value="C:plasma membrane"/>
    <property type="evidence" value="ECO:0007669"/>
    <property type="project" value="TreeGrafter"/>
</dbReference>
<protein>
    <submittedName>
        <fullName evidence="4">Adenylylsulfate reductase subunit alpha</fullName>
    </submittedName>
</protein>
<dbReference type="SUPFAM" id="SSF46977">
    <property type="entry name" value="Succinate dehydrogenase/fumarate reductase flavoprotein C-terminal domain"/>
    <property type="match status" value="1"/>
</dbReference>
<dbReference type="InterPro" id="IPR037099">
    <property type="entry name" value="Fum_R/Succ_DH_flav-like_C_sf"/>
</dbReference>
<evidence type="ECO:0000313" key="5">
    <source>
        <dbReference type="Proteomes" id="UP000321089"/>
    </source>
</evidence>
<evidence type="ECO:0000259" key="3">
    <source>
        <dbReference type="Pfam" id="PF00890"/>
    </source>
</evidence>
<dbReference type="Pfam" id="PF00890">
    <property type="entry name" value="FAD_binding_2"/>
    <property type="match status" value="1"/>
</dbReference>
<organism evidence="4 5">
    <name type="scientific">Clostridium butyricum</name>
    <dbReference type="NCBI Taxonomy" id="1492"/>
    <lineage>
        <taxon>Bacteria</taxon>
        <taxon>Bacillati</taxon>
        <taxon>Bacillota</taxon>
        <taxon>Clostridia</taxon>
        <taxon>Eubacteriales</taxon>
        <taxon>Clostridiaceae</taxon>
        <taxon>Clostridium</taxon>
    </lineage>
</organism>
<dbReference type="InterPro" id="IPR003953">
    <property type="entry name" value="FAD-dep_OxRdtase_2_FAD-bd"/>
</dbReference>
<dbReference type="GO" id="GO:0009061">
    <property type="term" value="P:anaerobic respiration"/>
    <property type="evidence" value="ECO:0007669"/>
    <property type="project" value="TreeGrafter"/>
</dbReference>
<dbReference type="GO" id="GO:0009055">
    <property type="term" value="F:electron transfer activity"/>
    <property type="evidence" value="ECO:0007669"/>
    <property type="project" value="TreeGrafter"/>
</dbReference>
<dbReference type="Gene3D" id="1.20.58.100">
    <property type="entry name" value="Fumarate reductase/succinate dehydrogenase flavoprotein-like, C-terminal domain"/>
    <property type="match status" value="1"/>
</dbReference>
<dbReference type="EMBL" id="BKBC01000026">
    <property type="protein sequence ID" value="GEQ21573.1"/>
    <property type="molecule type" value="Genomic_DNA"/>
</dbReference>
<dbReference type="PIRSF" id="PIRSF000171">
    <property type="entry name" value="SDHA_APRA_LASPO"/>
    <property type="match status" value="1"/>
</dbReference>
<proteinExistence type="predicted"/>
<dbReference type="GO" id="GO:0033765">
    <property type="term" value="F:steroid dehydrogenase activity, acting on the CH-CH group of donors"/>
    <property type="evidence" value="ECO:0007669"/>
    <property type="project" value="UniProtKB-ARBA"/>
</dbReference>
<dbReference type="GO" id="GO:0050660">
    <property type="term" value="F:flavin adenine dinucleotide binding"/>
    <property type="evidence" value="ECO:0007669"/>
    <property type="project" value="TreeGrafter"/>
</dbReference>
<dbReference type="NCBIfam" id="NF005331">
    <property type="entry name" value="PRK06854.1-2"/>
    <property type="match status" value="1"/>
</dbReference>
<dbReference type="InterPro" id="IPR030664">
    <property type="entry name" value="SdhA/FrdA/AprA"/>
</dbReference>
<evidence type="ECO:0000256" key="2">
    <source>
        <dbReference type="ARBA" id="ARBA00023002"/>
    </source>
</evidence>
<dbReference type="Gene3D" id="3.90.700.10">
    <property type="entry name" value="Succinate dehydrogenase/fumarate reductase flavoprotein, catalytic domain"/>
    <property type="match status" value="1"/>
</dbReference>
<keyword evidence="1" id="KW-0285">Flavoprotein</keyword>
<dbReference type="PRINTS" id="PR00368">
    <property type="entry name" value="FADPNR"/>
</dbReference>
<name>A0A512TN65_CLOBU</name>
<dbReference type="PANTHER" id="PTHR11632:SF73">
    <property type="entry name" value="BLR3196 PROTEIN"/>
    <property type="match status" value="1"/>
</dbReference>
<dbReference type="PANTHER" id="PTHR11632">
    <property type="entry name" value="SUCCINATE DEHYDROGENASE 2 FLAVOPROTEIN SUBUNIT"/>
    <property type="match status" value="1"/>
</dbReference>
<dbReference type="GO" id="GO:0000104">
    <property type="term" value="F:succinate dehydrogenase activity"/>
    <property type="evidence" value="ECO:0007669"/>
    <property type="project" value="TreeGrafter"/>
</dbReference>
<dbReference type="Gene3D" id="3.50.50.60">
    <property type="entry name" value="FAD/NAD(P)-binding domain"/>
    <property type="match status" value="1"/>
</dbReference>
<reference evidence="4 5" key="1">
    <citation type="submission" date="2019-07" db="EMBL/GenBank/DDBJ databases">
        <title>Whole genome shotgun sequence of Clostridium butyricum NBRC 3858.</title>
        <authorList>
            <person name="Hosoyama A."/>
            <person name="Uohara A."/>
            <person name="Ohji S."/>
            <person name="Ichikawa N."/>
        </authorList>
    </citation>
    <scope>NUCLEOTIDE SEQUENCE [LARGE SCALE GENOMIC DNA]</scope>
    <source>
        <strain evidence="4 5">NBRC 3858</strain>
    </source>
</reference>
<sequence>MIMKKKLKVEKIETDLLIIGGGTAGCYAAITAAESSDLSILIVEKANIKRSGCLAAGVNAINAYITKGRKPSDYVEYAKKDADNIVREDLLLTMAQGLNKVTENMENMGLVILKDENGEYVSRGNRNIKINGENIKVILSQKIKKLSNVSVMNHVNVTDYIVKNNKIYGAFAFSIKDEVFYEIKAKKVICATGGAAGLYKPNNSGFSRHKMWYPPFNTGAGYAMGINNGAEMTTFEMRFIALRCKDTIAPTGTIAQGAGAKQVNSKGEIYETKYGLTTSERVYGTVMENLEGRGPCYLKTEGISSEMSEDLKKAYLNMAPSQTLKWIESGKNPSEENVEIEGTEPYIVGGHTASGYWVDTNRETTIKGLFAAGDVAGGCPQKYVTGALVEGEIAALEVVRQIKQEKIGIYEFSENDESSLLDKKVLEAEEFLNFDKPLFSIEDLEEAMQKIMDTYAGGISRNYAYNEKQLNIADEKIDEVINLTNKLRAEDMHELMFVYELKERLTVCKSVIAHLRERKETRWHSFAENLDYREKSDEYLKYVNSKVIDGKLTVLFRDLVKEGETYEHIN</sequence>
<dbReference type="InterPro" id="IPR027477">
    <property type="entry name" value="Succ_DH/fumarate_Rdtase_cat_sf"/>
</dbReference>
<comment type="caution">
    <text evidence="4">The sequence shown here is derived from an EMBL/GenBank/DDBJ whole genome shotgun (WGS) entry which is preliminary data.</text>
</comment>